<comment type="caution">
    <text evidence="6">The sequence shown here is derived from an EMBL/GenBank/DDBJ whole genome shotgun (WGS) entry which is preliminary data.</text>
</comment>
<dbReference type="EMBL" id="VLKT01000004">
    <property type="protein sequence ID" value="TWI41888.1"/>
    <property type="molecule type" value="Genomic_DNA"/>
</dbReference>
<dbReference type="InterPro" id="IPR006311">
    <property type="entry name" value="TAT_signal"/>
</dbReference>
<keyword evidence="2" id="KW-0479">Metal-binding</keyword>
<evidence type="ECO:0000259" key="5">
    <source>
        <dbReference type="SMART" id="SM00849"/>
    </source>
</evidence>
<evidence type="ECO:0000256" key="1">
    <source>
        <dbReference type="ARBA" id="ARBA00007749"/>
    </source>
</evidence>
<dbReference type="CDD" id="cd07720">
    <property type="entry name" value="OPHC2-like_MBL-fold"/>
    <property type="match status" value="1"/>
</dbReference>
<dbReference type="GO" id="GO:0046872">
    <property type="term" value="F:metal ion binding"/>
    <property type="evidence" value="ECO:0007669"/>
    <property type="project" value="UniProtKB-KW"/>
</dbReference>
<evidence type="ECO:0000256" key="3">
    <source>
        <dbReference type="ARBA" id="ARBA00022801"/>
    </source>
</evidence>
<dbReference type="SMART" id="SM00849">
    <property type="entry name" value="Lactamase_B"/>
    <property type="match status" value="1"/>
</dbReference>
<dbReference type="SUPFAM" id="SSF56281">
    <property type="entry name" value="Metallo-hydrolase/oxidoreductase"/>
    <property type="match status" value="1"/>
</dbReference>
<dbReference type="Gene3D" id="3.60.15.10">
    <property type="entry name" value="Ribonuclease Z/Hydroxyacylglutathione hydrolase-like"/>
    <property type="match status" value="1"/>
</dbReference>
<dbReference type="InterPro" id="IPR051013">
    <property type="entry name" value="MBL_superfamily_lactonases"/>
</dbReference>
<dbReference type="Proteomes" id="UP000317122">
    <property type="component" value="Unassembled WGS sequence"/>
</dbReference>
<evidence type="ECO:0000313" key="7">
    <source>
        <dbReference type="Proteomes" id="UP000317122"/>
    </source>
</evidence>
<dbReference type="PANTHER" id="PTHR42978">
    <property type="entry name" value="QUORUM-QUENCHING LACTONASE YTNP-RELATED-RELATED"/>
    <property type="match status" value="1"/>
</dbReference>
<organism evidence="6 7">
    <name type="scientific">Mesorhizobium tianshanense</name>
    <dbReference type="NCBI Taxonomy" id="39844"/>
    <lineage>
        <taxon>Bacteria</taxon>
        <taxon>Pseudomonadati</taxon>
        <taxon>Pseudomonadota</taxon>
        <taxon>Alphaproteobacteria</taxon>
        <taxon>Hyphomicrobiales</taxon>
        <taxon>Phyllobacteriaceae</taxon>
        <taxon>Mesorhizobium</taxon>
    </lineage>
</organism>
<dbReference type="GO" id="GO:0016787">
    <property type="term" value="F:hydrolase activity"/>
    <property type="evidence" value="ECO:0007669"/>
    <property type="project" value="UniProtKB-KW"/>
</dbReference>
<evidence type="ECO:0000313" key="6">
    <source>
        <dbReference type="EMBL" id="TWI41888.1"/>
    </source>
</evidence>
<dbReference type="Pfam" id="PF00753">
    <property type="entry name" value="Lactamase_B"/>
    <property type="match status" value="1"/>
</dbReference>
<dbReference type="PANTHER" id="PTHR42978:SF6">
    <property type="entry name" value="QUORUM-QUENCHING LACTONASE YTNP-RELATED"/>
    <property type="match status" value="1"/>
</dbReference>
<sequence length="327" mass="35482">MYIPLARNREKMSPIATNAHAVDRRKFLSGVAAALLAAPLSALATRRSSAIGHISLGDGDLTVVSDGFMQLPVGFSFPGAPQDDLKMLLSDAGLSADTLKNDCNITLLRRGDRLAIFDVGAGSNFVPTTGKLLKNLAETGIEPKDVTDVIFTHAHPDHLWGLVDEFDELVFSNARYQISAGEWDFWSSPKAVEVMPEDRKAFAVGARNRFAAIEDVVSFFKPGDEIFPGVEAVDTQGHTPGHVSFAVHGGTEPVLIVGDAIVNVAISLARPDWPMASDQDPQAGARTRSWLLDRIATEKMRLIAFHFPHPASGLIERKDNTYRFVPA</sequence>
<gene>
    <name evidence="6" type="ORF">IQ26_00812</name>
</gene>
<dbReference type="InterPro" id="IPR001279">
    <property type="entry name" value="Metallo-B-lactamas"/>
</dbReference>
<keyword evidence="7" id="KW-1185">Reference proteome</keyword>
<name>A0A562PBV4_9HYPH</name>
<reference evidence="6 7" key="1">
    <citation type="journal article" date="2015" name="Stand. Genomic Sci.">
        <title>Genomic Encyclopedia of Bacterial and Archaeal Type Strains, Phase III: the genomes of soil and plant-associated and newly described type strains.</title>
        <authorList>
            <person name="Whitman W.B."/>
            <person name="Woyke T."/>
            <person name="Klenk H.P."/>
            <person name="Zhou Y."/>
            <person name="Lilburn T.G."/>
            <person name="Beck B.J."/>
            <person name="De Vos P."/>
            <person name="Vandamme P."/>
            <person name="Eisen J.A."/>
            <person name="Garrity G."/>
            <person name="Hugenholtz P."/>
            <person name="Kyrpides N.C."/>
        </authorList>
    </citation>
    <scope>NUCLEOTIDE SEQUENCE [LARGE SCALE GENOMIC DNA]</scope>
    <source>
        <strain evidence="6 7">CGMCC 1.2546</strain>
    </source>
</reference>
<dbReference type="RefSeq" id="WP_240546988.1">
    <property type="nucleotide sequence ID" value="NZ_BSPF01000003.1"/>
</dbReference>
<comment type="similarity">
    <text evidence="1">Belongs to the metallo-beta-lactamase superfamily.</text>
</comment>
<keyword evidence="4" id="KW-0862">Zinc</keyword>
<dbReference type="InterPro" id="IPR036866">
    <property type="entry name" value="RibonucZ/Hydroxyglut_hydro"/>
</dbReference>
<dbReference type="AlphaFoldDB" id="A0A562PBV4"/>
<evidence type="ECO:0000256" key="2">
    <source>
        <dbReference type="ARBA" id="ARBA00022723"/>
    </source>
</evidence>
<proteinExistence type="inferred from homology"/>
<protein>
    <submittedName>
        <fullName evidence="6">Metallo-beta-lactamase superfamily protein</fullName>
    </submittedName>
</protein>
<evidence type="ECO:0000256" key="4">
    <source>
        <dbReference type="ARBA" id="ARBA00022833"/>
    </source>
</evidence>
<feature type="domain" description="Metallo-beta-lactamase" evidence="5">
    <location>
        <begin position="102"/>
        <end position="309"/>
    </location>
</feature>
<accession>A0A562PBV4</accession>
<keyword evidence="3" id="KW-0378">Hydrolase</keyword>
<dbReference type="PROSITE" id="PS51318">
    <property type="entry name" value="TAT"/>
    <property type="match status" value="1"/>
</dbReference>